<dbReference type="EMBL" id="JAUEPP010000001">
    <property type="protein sequence ID" value="KAK3356005.1"/>
    <property type="molecule type" value="Genomic_DNA"/>
</dbReference>
<evidence type="ECO:0000313" key="2">
    <source>
        <dbReference type="EMBL" id="KAK3356005.1"/>
    </source>
</evidence>
<comment type="caution">
    <text evidence="2">The sequence shown here is derived from an EMBL/GenBank/DDBJ whole genome shotgun (WGS) entry which is preliminary data.</text>
</comment>
<dbReference type="AlphaFoldDB" id="A0AAE0JRA6"/>
<evidence type="ECO:0000256" key="1">
    <source>
        <dbReference type="SAM" id="SignalP"/>
    </source>
</evidence>
<accession>A0AAE0JRA6</accession>
<proteinExistence type="predicted"/>
<keyword evidence="1" id="KW-0732">Signal</keyword>
<dbReference type="GeneID" id="87868385"/>
<protein>
    <recommendedName>
        <fullName evidence="4">Secreted protein</fullName>
    </recommendedName>
</protein>
<dbReference type="RefSeq" id="XP_062687382.1">
    <property type="nucleotide sequence ID" value="XM_062831231.1"/>
</dbReference>
<reference evidence="2" key="1">
    <citation type="journal article" date="2023" name="Mol. Phylogenet. Evol.">
        <title>Genome-scale phylogeny and comparative genomics of the fungal order Sordariales.</title>
        <authorList>
            <person name="Hensen N."/>
            <person name="Bonometti L."/>
            <person name="Westerberg I."/>
            <person name="Brannstrom I.O."/>
            <person name="Guillou S."/>
            <person name="Cros-Aarteil S."/>
            <person name="Calhoun S."/>
            <person name="Haridas S."/>
            <person name="Kuo A."/>
            <person name="Mondo S."/>
            <person name="Pangilinan J."/>
            <person name="Riley R."/>
            <person name="LaButti K."/>
            <person name="Andreopoulos B."/>
            <person name="Lipzen A."/>
            <person name="Chen C."/>
            <person name="Yan M."/>
            <person name="Daum C."/>
            <person name="Ng V."/>
            <person name="Clum A."/>
            <person name="Steindorff A."/>
            <person name="Ohm R.A."/>
            <person name="Martin F."/>
            <person name="Silar P."/>
            <person name="Natvig D.O."/>
            <person name="Lalanne C."/>
            <person name="Gautier V."/>
            <person name="Ament-Velasquez S.L."/>
            <person name="Kruys A."/>
            <person name="Hutchinson M.I."/>
            <person name="Powell A.J."/>
            <person name="Barry K."/>
            <person name="Miller A.N."/>
            <person name="Grigoriev I.V."/>
            <person name="Debuchy R."/>
            <person name="Gladieux P."/>
            <person name="Hiltunen Thoren M."/>
            <person name="Johannesson H."/>
        </authorList>
    </citation>
    <scope>NUCLEOTIDE SEQUENCE</scope>
    <source>
        <strain evidence="2">CBS 560.94</strain>
    </source>
</reference>
<evidence type="ECO:0008006" key="4">
    <source>
        <dbReference type="Google" id="ProtNLM"/>
    </source>
</evidence>
<gene>
    <name evidence="2" type="ORF">B0H65DRAFT_65352</name>
</gene>
<organism evidence="2 3">
    <name type="scientific">Neurospora tetraspora</name>
    <dbReference type="NCBI Taxonomy" id="94610"/>
    <lineage>
        <taxon>Eukaryota</taxon>
        <taxon>Fungi</taxon>
        <taxon>Dikarya</taxon>
        <taxon>Ascomycota</taxon>
        <taxon>Pezizomycotina</taxon>
        <taxon>Sordariomycetes</taxon>
        <taxon>Sordariomycetidae</taxon>
        <taxon>Sordariales</taxon>
        <taxon>Sordariaceae</taxon>
        <taxon>Neurospora</taxon>
    </lineage>
</organism>
<sequence length="123" mass="13495">MALSHLLSVALSWILPDHQSGEGTTVLTPTSLFVLDNLRNGIVRPLPFPVYCSTLPSFLPSMQCEPAVSRQRMVGTEGLRTPMQGGGTALLQLPEAHSARHHSDWVLKFSKITIISTYQNKTP</sequence>
<reference evidence="2" key="2">
    <citation type="submission" date="2023-06" db="EMBL/GenBank/DDBJ databases">
        <authorList>
            <consortium name="Lawrence Berkeley National Laboratory"/>
            <person name="Haridas S."/>
            <person name="Hensen N."/>
            <person name="Bonometti L."/>
            <person name="Westerberg I."/>
            <person name="Brannstrom I.O."/>
            <person name="Guillou S."/>
            <person name="Cros-Aarteil S."/>
            <person name="Calhoun S."/>
            <person name="Kuo A."/>
            <person name="Mondo S."/>
            <person name="Pangilinan J."/>
            <person name="Riley R."/>
            <person name="Labutti K."/>
            <person name="Andreopoulos B."/>
            <person name="Lipzen A."/>
            <person name="Chen C."/>
            <person name="Yanf M."/>
            <person name="Daum C."/>
            <person name="Ng V."/>
            <person name="Clum A."/>
            <person name="Steindorff A."/>
            <person name="Ohm R."/>
            <person name="Martin F."/>
            <person name="Silar P."/>
            <person name="Natvig D."/>
            <person name="Lalanne C."/>
            <person name="Gautier V."/>
            <person name="Ament-Velasquez S.L."/>
            <person name="Kruys A."/>
            <person name="Hutchinson M.I."/>
            <person name="Powell A.J."/>
            <person name="Barry K."/>
            <person name="Miller A.N."/>
            <person name="Grigoriev I.V."/>
            <person name="Debuchy R."/>
            <person name="Gladieux P."/>
            <person name="Thoren M.H."/>
            <person name="Johannesson H."/>
        </authorList>
    </citation>
    <scope>NUCLEOTIDE SEQUENCE</scope>
    <source>
        <strain evidence="2">CBS 560.94</strain>
    </source>
</reference>
<feature type="signal peptide" evidence="1">
    <location>
        <begin position="1"/>
        <end position="21"/>
    </location>
</feature>
<evidence type="ECO:0000313" key="3">
    <source>
        <dbReference type="Proteomes" id="UP001278500"/>
    </source>
</evidence>
<feature type="chain" id="PRO_5042074126" description="Secreted protein" evidence="1">
    <location>
        <begin position="22"/>
        <end position="123"/>
    </location>
</feature>
<keyword evidence="3" id="KW-1185">Reference proteome</keyword>
<dbReference type="Proteomes" id="UP001278500">
    <property type="component" value="Unassembled WGS sequence"/>
</dbReference>
<name>A0AAE0JRA6_9PEZI</name>